<name>A0AAW1D1I0_9HEMI</name>
<protein>
    <recommendedName>
        <fullName evidence="4">Dynein light chain</fullName>
    </recommendedName>
</protein>
<comment type="caution">
    <text evidence="2">The sequence shown here is derived from an EMBL/GenBank/DDBJ whole genome shotgun (WGS) entry which is preliminary data.</text>
</comment>
<dbReference type="Gene3D" id="3.30.1140.40">
    <property type="entry name" value="Tctex-1"/>
    <property type="match status" value="1"/>
</dbReference>
<dbReference type="Proteomes" id="UP001461498">
    <property type="component" value="Unassembled WGS sequence"/>
</dbReference>
<reference evidence="2 3" key="1">
    <citation type="submission" date="2022-12" db="EMBL/GenBank/DDBJ databases">
        <title>Chromosome-level genome assembly of true bugs.</title>
        <authorList>
            <person name="Ma L."/>
            <person name="Li H."/>
        </authorList>
    </citation>
    <scope>NUCLEOTIDE SEQUENCE [LARGE SCALE GENOMIC DNA]</scope>
    <source>
        <strain evidence="2">Lab_2022b</strain>
    </source>
</reference>
<keyword evidence="3" id="KW-1185">Reference proteome</keyword>
<comment type="similarity">
    <text evidence="1">Belongs to the dynein light chain Tctex-type family.</text>
</comment>
<accession>A0AAW1D1I0</accession>
<proteinExistence type="inferred from homology"/>
<dbReference type="AlphaFoldDB" id="A0AAW1D1I0"/>
<dbReference type="Pfam" id="PF03645">
    <property type="entry name" value="Tctex-1"/>
    <property type="match status" value="1"/>
</dbReference>
<evidence type="ECO:0000256" key="1">
    <source>
        <dbReference type="ARBA" id="ARBA00005361"/>
    </source>
</evidence>
<dbReference type="InterPro" id="IPR038586">
    <property type="entry name" value="Tctex-1-like_sf"/>
</dbReference>
<dbReference type="EMBL" id="JAPXFL010000008">
    <property type="protein sequence ID" value="KAK9502200.1"/>
    <property type="molecule type" value="Genomic_DNA"/>
</dbReference>
<evidence type="ECO:0000313" key="3">
    <source>
        <dbReference type="Proteomes" id="UP001461498"/>
    </source>
</evidence>
<sequence>MSLYDMGFEINMQDHINRFDPFEVVDASEIQALAEIVVGKVMKRVEGWEPDNINGYLRDIGRSLIDQICDLKKPYKFIIILDAGPKIGAAIEVAHIQHWEPAKDGYIKHEWSNGFMFIWITIYWAAV</sequence>
<organism evidence="2 3">
    <name type="scientific">Rhynocoris fuscipes</name>
    <dbReference type="NCBI Taxonomy" id="488301"/>
    <lineage>
        <taxon>Eukaryota</taxon>
        <taxon>Metazoa</taxon>
        <taxon>Ecdysozoa</taxon>
        <taxon>Arthropoda</taxon>
        <taxon>Hexapoda</taxon>
        <taxon>Insecta</taxon>
        <taxon>Pterygota</taxon>
        <taxon>Neoptera</taxon>
        <taxon>Paraneoptera</taxon>
        <taxon>Hemiptera</taxon>
        <taxon>Heteroptera</taxon>
        <taxon>Panheteroptera</taxon>
        <taxon>Cimicomorpha</taxon>
        <taxon>Reduviidae</taxon>
        <taxon>Harpactorinae</taxon>
        <taxon>Harpactorini</taxon>
        <taxon>Rhynocoris</taxon>
    </lineage>
</organism>
<gene>
    <name evidence="2" type="ORF">O3M35_011014</name>
</gene>
<dbReference type="InterPro" id="IPR005334">
    <property type="entry name" value="Tctex-1-like"/>
</dbReference>
<evidence type="ECO:0000313" key="2">
    <source>
        <dbReference type="EMBL" id="KAK9502200.1"/>
    </source>
</evidence>
<evidence type="ECO:0008006" key="4">
    <source>
        <dbReference type="Google" id="ProtNLM"/>
    </source>
</evidence>